<keyword evidence="8" id="KW-0067">ATP-binding</keyword>
<dbReference type="PRINTS" id="PR00344">
    <property type="entry name" value="BCTRLSENSOR"/>
</dbReference>
<keyword evidence="9 13" id="KW-1133">Transmembrane helix</keyword>
<evidence type="ECO:0000256" key="7">
    <source>
        <dbReference type="ARBA" id="ARBA00022777"/>
    </source>
</evidence>
<keyword evidence="5" id="KW-0808">Transferase</keyword>
<dbReference type="PROSITE" id="PS50894">
    <property type="entry name" value="HPT"/>
    <property type="match status" value="1"/>
</dbReference>
<proteinExistence type="predicted"/>
<dbReference type="InterPro" id="IPR008207">
    <property type="entry name" value="Sig_transdc_His_kin_Hpt_dom"/>
</dbReference>
<name>A0A845Q982_9HYPH</name>
<feature type="transmembrane region" description="Helical" evidence="13">
    <location>
        <begin position="139"/>
        <end position="158"/>
    </location>
</feature>
<feature type="transmembrane region" description="Helical" evidence="13">
    <location>
        <begin position="114"/>
        <end position="132"/>
    </location>
</feature>
<keyword evidence="6 13" id="KW-0812">Transmembrane</keyword>
<dbReference type="CDD" id="cd00082">
    <property type="entry name" value="HisKA"/>
    <property type="match status" value="1"/>
</dbReference>
<evidence type="ECO:0000256" key="6">
    <source>
        <dbReference type="ARBA" id="ARBA00022692"/>
    </source>
</evidence>
<dbReference type="InterPro" id="IPR036890">
    <property type="entry name" value="HATPase_C_sf"/>
</dbReference>
<dbReference type="Gene3D" id="1.10.287.130">
    <property type="match status" value="1"/>
</dbReference>
<evidence type="ECO:0000256" key="3">
    <source>
        <dbReference type="ARBA" id="ARBA00012438"/>
    </source>
</evidence>
<feature type="transmembrane region" description="Helical" evidence="13">
    <location>
        <begin position="46"/>
        <end position="65"/>
    </location>
</feature>
<dbReference type="Gene3D" id="3.30.565.10">
    <property type="entry name" value="Histidine kinase-like ATPase, C-terminal domain"/>
    <property type="match status" value="1"/>
</dbReference>
<keyword evidence="8" id="KW-0547">Nucleotide-binding</keyword>
<feature type="transmembrane region" description="Helical" evidence="13">
    <location>
        <begin position="164"/>
        <end position="181"/>
    </location>
</feature>
<organism evidence="16 17">
    <name type="scientific">Pyruvatibacter mobilis</name>
    <dbReference type="NCBI Taxonomy" id="1712261"/>
    <lineage>
        <taxon>Bacteria</taxon>
        <taxon>Pseudomonadati</taxon>
        <taxon>Pseudomonadota</taxon>
        <taxon>Alphaproteobacteria</taxon>
        <taxon>Hyphomicrobiales</taxon>
        <taxon>Parvibaculaceae</taxon>
        <taxon>Pyruvatibacter</taxon>
    </lineage>
</organism>
<dbReference type="SUPFAM" id="SSF47226">
    <property type="entry name" value="Histidine-containing phosphotransfer domain, HPT domain"/>
    <property type="match status" value="1"/>
</dbReference>
<keyword evidence="11 13" id="KW-0472">Membrane</keyword>
<evidence type="ECO:0000256" key="2">
    <source>
        <dbReference type="ARBA" id="ARBA00004127"/>
    </source>
</evidence>
<reference evidence="16 17" key="1">
    <citation type="journal article" date="2016" name="Int. J. Syst. Evol. Microbiol.">
        <title>Pyruvatibacter mobilis gen. nov., sp. nov., a marine bacterium from the culture broth of Picochlorum sp. 122.</title>
        <authorList>
            <person name="Wang G."/>
            <person name="Tang M."/>
            <person name="Wu H."/>
            <person name="Dai S."/>
            <person name="Li T."/>
            <person name="Chen C."/>
            <person name="He H."/>
            <person name="Fan J."/>
            <person name="Xiang W."/>
            <person name="Li X."/>
        </authorList>
    </citation>
    <scope>NUCLEOTIDE SEQUENCE [LARGE SCALE GENOMIC DNA]</scope>
    <source>
        <strain evidence="16 17">GYP-11</strain>
    </source>
</reference>
<keyword evidence="4 12" id="KW-0597">Phosphoprotein</keyword>
<comment type="subcellular location">
    <subcellularLocation>
        <location evidence="2">Endomembrane system</location>
        <topology evidence="2">Multi-pass membrane protein</topology>
    </subcellularLocation>
</comment>
<dbReference type="SUPFAM" id="SSF47384">
    <property type="entry name" value="Homodimeric domain of signal transducing histidine kinase"/>
    <property type="match status" value="1"/>
</dbReference>
<evidence type="ECO:0000256" key="5">
    <source>
        <dbReference type="ARBA" id="ARBA00022679"/>
    </source>
</evidence>
<evidence type="ECO:0000313" key="17">
    <source>
        <dbReference type="Proteomes" id="UP000470384"/>
    </source>
</evidence>
<evidence type="ECO:0000256" key="10">
    <source>
        <dbReference type="ARBA" id="ARBA00023012"/>
    </source>
</evidence>
<dbReference type="PANTHER" id="PTHR43047">
    <property type="entry name" value="TWO-COMPONENT HISTIDINE PROTEIN KINASE"/>
    <property type="match status" value="1"/>
</dbReference>
<dbReference type="OrthoDB" id="9781208at2"/>
<dbReference type="InterPro" id="IPR036097">
    <property type="entry name" value="HisK_dim/P_sf"/>
</dbReference>
<dbReference type="RefSeq" id="WP_160586843.1">
    <property type="nucleotide sequence ID" value="NZ_BMHN01000001.1"/>
</dbReference>
<dbReference type="GeneID" id="300655629"/>
<feature type="domain" description="Histidine kinase" evidence="14">
    <location>
        <begin position="239"/>
        <end position="462"/>
    </location>
</feature>
<dbReference type="SMART" id="SM00388">
    <property type="entry name" value="HisKA"/>
    <property type="match status" value="1"/>
</dbReference>
<dbReference type="Pfam" id="PF02518">
    <property type="entry name" value="HATPase_c"/>
    <property type="match status" value="1"/>
</dbReference>
<feature type="modified residue" description="Phosphohistidine" evidence="12">
    <location>
        <position position="532"/>
    </location>
</feature>
<keyword evidence="17" id="KW-1185">Reference proteome</keyword>
<feature type="transmembrane region" description="Helical" evidence="13">
    <location>
        <begin position="86"/>
        <end position="108"/>
    </location>
</feature>
<accession>A0A845Q982</accession>
<evidence type="ECO:0000256" key="11">
    <source>
        <dbReference type="ARBA" id="ARBA00023136"/>
    </source>
</evidence>
<evidence type="ECO:0000256" key="4">
    <source>
        <dbReference type="ARBA" id="ARBA00022553"/>
    </source>
</evidence>
<dbReference type="Proteomes" id="UP000470384">
    <property type="component" value="Unassembled WGS sequence"/>
</dbReference>
<evidence type="ECO:0000259" key="14">
    <source>
        <dbReference type="PROSITE" id="PS50109"/>
    </source>
</evidence>
<sequence length="596" mass="64609">MTSDEARLNKKAADDVVDFLYAQSANGRLTPTFCFLITYMVFLETVAWWSIIPILGFQLGGTAICEVLRRQHARLEPDADRTPWAYGYAAASGICGISWGLAGVLWFIPGDPMQQLVVAVLILAGITGSVVSRSGYLPSLVTFLAGINVPFIPALLFIGTPLSFAMAFMGLFYVVGSYGWACGLNRMYLREAHARLRGDQLVHDLEIARDVAEARAEDAERAKIAAEAGERAKSQFLSTISHEIRTPLNGIQGMAELLDGSDLSDDQRENLAIIRQSSDALRLLLEDVLEISRIDAGVQKLDIAEFEPEAIARQVVDIMEPEARRKGLTLNVTIMPDVPSHSRGDEKCCRQALLNILGNAVKFTDQGHATVRLSLEPGREGDELEYLRFAVRDTGPGIAADQLSGLFTEFAQVDQSMTRRHGGGGLGLALVKRLADQMQGSVGVRSTEGEGAEFWFDVPVVIPAHRKQDMMIEAVSAPALDRARIEALETVLGPDKALEIVEACLDTAWELTETIEIARRDRDSDAMARAAHDLKSAAGNVGLTALSDSAARISAAIRDGDFAEAFDEAARLPGETSKAQDDLLRAYPPLAAAKAS</sequence>
<dbReference type="InterPro" id="IPR005467">
    <property type="entry name" value="His_kinase_dom"/>
</dbReference>
<dbReference type="SMART" id="SM00387">
    <property type="entry name" value="HATPase_c"/>
    <property type="match status" value="1"/>
</dbReference>
<protein>
    <recommendedName>
        <fullName evidence="3">histidine kinase</fullName>
        <ecNumber evidence="3">2.7.13.3</ecNumber>
    </recommendedName>
</protein>
<evidence type="ECO:0000256" key="12">
    <source>
        <dbReference type="PROSITE-ProRule" id="PRU00110"/>
    </source>
</evidence>
<evidence type="ECO:0000259" key="15">
    <source>
        <dbReference type="PROSITE" id="PS50894"/>
    </source>
</evidence>
<dbReference type="PROSITE" id="PS50109">
    <property type="entry name" value="HIS_KIN"/>
    <property type="match status" value="1"/>
</dbReference>
<dbReference type="InterPro" id="IPR004358">
    <property type="entry name" value="Sig_transdc_His_kin-like_C"/>
</dbReference>
<dbReference type="Pfam" id="PF01627">
    <property type="entry name" value="Hpt"/>
    <property type="match status" value="1"/>
</dbReference>
<evidence type="ECO:0000256" key="8">
    <source>
        <dbReference type="ARBA" id="ARBA00022840"/>
    </source>
</evidence>
<dbReference type="PANTHER" id="PTHR43047:SF78">
    <property type="entry name" value="SENSORY_REGULATORY PROTEIN RPFC"/>
    <property type="match status" value="1"/>
</dbReference>
<dbReference type="FunFam" id="3.30.565.10:FF:000010">
    <property type="entry name" value="Sensor histidine kinase RcsC"/>
    <property type="match status" value="1"/>
</dbReference>
<keyword evidence="7" id="KW-0418">Kinase</keyword>
<dbReference type="InterPro" id="IPR036641">
    <property type="entry name" value="HPT_dom_sf"/>
</dbReference>
<dbReference type="InterPro" id="IPR003594">
    <property type="entry name" value="HATPase_dom"/>
</dbReference>
<evidence type="ECO:0000256" key="1">
    <source>
        <dbReference type="ARBA" id="ARBA00000085"/>
    </source>
</evidence>
<dbReference type="Gene3D" id="1.20.120.160">
    <property type="entry name" value="HPT domain"/>
    <property type="match status" value="1"/>
</dbReference>
<dbReference type="AlphaFoldDB" id="A0A845Q982"/>
<evidence type="ECO:0000256" key="13">
    <source>
        <dbReference type="SAM" id="Phobius"/>
    </source>
</evidence>
<dbReference type="EMBL" id="WXYQ01000003">
    <property type="protein sequence ID" value="NBG94760.1"/>
    <property type="molecule type" value="Genomic_DNA"/>
</dbReference>
<dbReference type="GO" id="GO:0000155">
    <property type="term" value="F:phosphorelay sensor kinase activity"/>
    <property type="evidence" value="ECO:0007669"/>
    <property type="project" value="InterPro"/>
</dbReference>
<comment type="catalytic activity">
    <reaction evidence="1">
        <text>ATP + protein L-histidine = ADP + protein N-phospho-L-histidine.</text>
        <dbReference type="EC" id="2.7.13.3"/>
    </reaction>
</comment>
<evidence type="ECO:0000256" key="9">
    <source>
        <dbReference type="ARBA" id="ARBA00022989"/>
    </source>
</evidence>
<evidence type="ECO:0000313" key="16">
    <source>
        <dbReference type="EMBL" id="NBG94760.1"/>
    </source>
</evidence>
<dbReference type="SUPFAM" id="SSF55874">
    <property type="entry name" value="ATPase domain of HSP90 chaperone/DNA topoisomerase II/histidine kinase"/>
    <property type="match status" value="1"/>
</dbReference>
<dbReference type="EC" id="2.7.13.3" evidence="3"/>
<dbReference type="Pfam" id="PF00512">
    <property type="entry name" value="HisKA"/>
    <property type="match status" value="1"/>
</dbReference>
<keyword evidence="10" id="KW-0902">Two-component regulatory system</keyword>
<gene>
    <name evidence="16" type="ORF">GTQ45_03335</name>
</gene>
<feature type="domain" description="HPt" evidence="15">
    <location>
        <begin position="493"/>
        <end position="587"/>
    </location>
</feature>
<comment type="caution">
    <text evidence="16">The sequence shown here is derived from an EMBL/GenBank/DDBJ whole genome shotgun (WGS) entry which is preliminary data.</text>
</comment>
<dbReference type="CDD" id="cd16922">
    <property type="entry name" value="HATPase_EvgS-ArcB-TorS-like"/>
    <property type="match status" value="1"/>
</dbReference>
<dbReference type="InterPro" id="IPR003661">
    <property type="entry name" value="HisK_dim/P_dom"/>
</dbReference>